<dbReference type="Pfam" id="PF00731">
    <property type="entry name" value="AIRC"/>
    <property type="match status" value="1"/>
</dbReference>
<dbReference type="EC" id="4.1.1.21" evidence="2"/>
<dbReference type="GO" id="GO:0006189">
    <property type="term" value="P:'de novo' IMP biosynthetic process"/>
    <property type="evidence" value="ECO:0007669"/>
    <property type="project" value="InterPro"/>
</dbReference>
<dbReference type="OrthoDB" id="9782511at2"/>
<dbReference type="EMBL" id="AP012338">
    <property type="protein sequence ID" value="BAM04099.1"/>
    <property type="molecule type" value="Genomic_DNA"/>
</dbReference>
<dbReference type="eggNOG" id="COG1691">
    <property type="taxonomic scope" value="Bacteria"/>
</dbReference>
<keyword evidence="2" id="KW-0456">Lyase</keyword>
<dbReference type="AlphaFoldDB" id="I0IFR1"/>
<sequence length="282" mass="28120">MKPTEPASDDDGSGDLHALLGDVAAGRLSPAAAAARLGRPAPAEPPERLGFATVDHDRGRRCGLPEVVYAEHKTPEEVIAIVDALRERSGYALATRVKEADRPALRAAWSGVPVQEAAGAGAFLVGSPPPLVGLPPVPVVAAGTSDLPVAREAELTLRAMGQSAHRITDVGVAGLHRLLERLPELAAGRVVVVIAGMEGALPSVVAGLLPAPVVAVPTSVGYGAAFGGVAALLGMLNSCGSGVTVVNIDNGFGAALSAGRINALGGPAEPDAAAAVSPASGR</sequence>
<name>I0IFR1_PHYMF</name>
<organism evidence="2 3">
    <name type="scientific">Phycisphaera mikurensis (strain NBRC 102666 / KCTC 22515 / FYK2301M01)</name>
    <dbReference type="NCBI Taxonomy" id="1142394"/>
    <lineage>
        <taxon>Bacteria</taxon>
        <taxon>Pseudomonadati</taxon>
        <taxon>Planctomycetota</taxon>
        <taxon>Phycisphaerae</taxon>
        <taxon>Phycisphaerales</taxon>
        <taxon>Phycisphaeraceae</taxon>
        <taxon>Phycisphaera</taxon>
    </lineage>
</organism>
<dbReference type="SUPFAM" id="SSF52255">
    <property type="entry name" value="N5-CAIR mutase (phosphoribosylaminoimidazole carboxylase, PurE)"/>
    <property type="match status" value="1"/>
</dbReference>
<dbReference type="GO" id="GO:0016787">
    <property type="term" value="F:hydrolase activity"/>
    <property type="evidence" value="ECO:0007669"/>
    <property type="project" value="InterPro"/>
</dbReference>
<reference evidence="2 3" key="1">
    <citation type="submission" date="2012-02" db="EMBL/GenBank/DDBJ databases">
        <title>Complete genome sequence of Phycisphaera mikurensis NBRC 102666.</title>
        <authorList>
            <person name="Ankai A."/>
            <person name="Hosoyama A."/>
            <person name="Terui Y."/>
            <person name="Sekine M."/>
            <person name="Fukai R."/>
            <person name="Kato Y."/>
            <person name="Nakamura S."/>
            <person name="Yamada-Narita S."/>
            <person name="Kawakoshi A."/>
            <person name="Fukunaga Y."/>
            <person name="Yamazaki S."/>
            <person name="Fujita N."/>
        </authorList>
    </citation>
    <scope>NUCLEOTIDE SEQUENCE [LARGE SCALE GENOMIC DNA]</scope>
    <source>
        <strain evidence="3">NBRC 102666 / KCTC 22515 / FYK2301M01</strain>
    </source>
</reference>
<dbReference type="STRING" id="1142394.PSMK_19400"/>
<dbReference type="InterPro" id="IPR000031">
    <property type="entry name" value="PurE_dom"/>
</dbReference>
<proteinExistence type="predicted"/>
<protein>
    <submittedName>
        <fullName evidence="2">Putative phosphoribosylaminoimidazole carboxylase</fullName>
        <ecNumber evidence="2">4.1.1.21</ecNumber>
    </submittedName>
</protein>
<accession>I0IFR1</accession>
<evidence type="ECO:0000313" key="2">
    <source>
        <dbReference type="EMBL" id="BAM04099.1"/>
    </source>
</evidence>
<evidence type="ECO:0000313" key="3">
    <source>
        <dbReference type="Proteomes" id="UP000007881"/>
    </source>
</evidence>
<dbReference type="GO" id="GO:0004638">
    <property type="term" value="F:phosphoribosylaminoimidazole carboxylase activity"/>
    <property type="evidence" value="ECO:0007669"/>
    <property type="project" value="UniProtKB-EC"/>
</dbReference>
<dbReference type="SMART" id="SM01001">
    <property type="entry name" value="AIRC"/>
    <property type="match status" value="1"/>
</dbReference>
<dbReference type="PANTHER" id="PTHR43064">
    <property type="entry name" value="PHOSPHORIBOSYLAMINOIMIDAZOLE CARBOXYLASE-RELATED"/>
    <property type="match status" value="1"/>
</dbReference>
<dbReference type="NCBIfam" id="NF033503">
    <property type="entry name" value="LarB"/>
    <property type="match status" value="1"/>
</dbReference>
<dbReference type="RefSeq" id="WP_014437317.1">
    <property type="nucleotide sequence ID" value="NC_017080.1"/>
</dbReference>
<dbReference type="KEGG" id="phm:PSMK_19400"/>
<dbReference type="PANTHER" id="PTHR43064:SF1">
    <property type="entry name" value="SLL1489 PROTEIN"/>
    <property type="match status" value="1"/>
</dbReference>
<dbReference type="Gene3D" id="3.40.50.1970">
    <property type="match status" value="1"/>
</dbReference>
<keyword evidence="3" id="KW-1185">Reference proteome</keyword>
<dbReference type="Proteomes" id="UP000007881">
    <property type="component" value="Chromosome"/>
</dbReference>
<dbReference type="InterPro" id="IPR039476">
    <property type="entry name" value="P2CMN_synthase_LarB"/>
</dbReference>
<feature type="domain" description="PurE" evidence="1">
    <location>
        <begin position="135"/>
        <end position="267"/>
    </location>
</feature>
<dbReference type="HOGENOM" id="CLU_065705_0_0_0"/>
<gene>
    <name evidence="2" type="ordered locus">PSMK_19400</name>
</gene>
<evidence type="ECO:0000259" key="1">
    <source>
        <dbReference type="SMART" id="SM01001"/>
    </source>
</evidence>